<evidence type="ECO:0000313" key="8">
    <source>
        <dbReference type="EMBL" id="MET4583996.1"/>
    </source>
</evidence>
<proteinExistence type="inferred from homology"/>
<organism evidence="8 9">
    <name type="scientific">Conyzicola nivalis</name>
    <dbReference type="NCBI Taxonomy" id="1477021"/>
    <lineage>
        <taxon>Bacteria</taxon>
        <taxon>Bacillati</taxon>
        <taxon>Actinomycetota</taxon>
        <taxon>Actinomycetes</taxon>
        <taxon>Micrococcales</taxon>
        <taxon>Microbacteriaceae</taxon>
        <taxon>Conyzicola</taxon>
    </lineage>
</organism>
<keyword evidence="3" id="KW-0175">Coiled coil</keyword>
<keyword evidence="9" id="KW-1185">Reference proteome</keyword>
<dbReference type="EMBL" id="JBEPSJ010000005">
    <property type="protein sequence ID" value="MET4583996.1"/>
    <property type="molecule type" value="Genomic_DNA"/>
</dbReference>
<evidence type="ECO:0000256" key="5">
    <source>
        <dbReference type="RuleBase" id="RU362066"/>
    </source>
</evidence>
<evidence type="ECO:0000259" key="6">
    <source>
        <dbReference type="Pfam" id="PF02465"/>
    </source>
</evidence>
<comment type="subcellular location">
    <subcellularLocation>
        <location evidence="5">Secreted</location>
    </subcellularLocation>
    <subcellularLocation>
        <location evidence="5">Bacterial flagellum</location>
    </subcellularLocation>
</comment>
<evidence type="ECO:0000256" key="1">
    <source>
        <dbReference type="ARBA" id="ARBA00009764"/>
    </source>
</evidence>
<comment type="function">
    <text evidence="5">Required for morphogenesis and for the elongation of the flagellar filament by facilitating polymerization of the flagellin monomers at the tip of growing filament. Forms a capping structure, which prevents flagellin subunits (transported through the central channel of the flagellum) from leaking out without polymerization at the distal end.</text>
</comment>
<comment type="similarity">
    <text evidence="1 5">Belongs to the FliD family.</text>
</comment>
<dbReference type="InterPro" id="IPR010809">
    <property type="entry name" value="FliD_C"/>
</dbReference>
<dbReference type="InterPro" id="IPR003481">
    <property type="entry name" value="FliD_N"/>
</dbReference>
<dbReference type="RefSeq" id="WP_354026156.1">
    <property type="nucleotide sequence ID" value="NZ_JBEPSJ010000005.1"/>
</dbReference>
<reference evidence="8 9" key="1">
    <citation type="submission" date="2024-06" db="EMBL/GenBank/DDBJ databases">
        <title>Sorghum-associated microbial communities from plants grown in Nebraska, USA.</title>
        <authorList>
            <person name="Schachtman D."/>
        </authorList>
    </citation>
    <scope>NUCLEOTIDE SEQUENCE [LARGE SCALE GENOMIC DNA]</scope>
    <source>
        <strain evidence="8 9">2857</strain>
    </source>
</reference>
<comment type="caution">
    <text evidence="8">The sequence shown here is derived from an EMBL/GenBank/DDBJ whole genome shotgun (WGS) entry which is preliminary data.</text>
</comment>
<evidence type="ECO:0000313" key="9">
    <source>
        <dbReference type="Proteomes" id="UP001549257"/>
    </source>
</evidence>
<keyword evidence="8" id="KW-0969">Cilium</keyword>
<name>A0ABV2QSF6_9MICO</name>
<keyword evidence="8" id="KW-0966">Cell projection</keyword>
<accession>A0ABV2QSF6</accession>
<dbReference type="Pfam" id="PF02465">
    <property type="entry name" value="FliD_N"/>
    <property type="match status" value="1"/>
</dbReference>
<sequence>MAGLPGLGSGYPTTELIEKLMALDTRSQTLIKNKVTSNTTTSTALQELNTKIAAFGALAGKLSKPTDLDNLTATVSGPGATATVGIGAVAGQIDVVVGALAASQSTVTGLKTAWSGSVITIVGATGTPVELTAASNSLDDIAKAVNASATGVTATKVAAGVDGAGVPQFRLQFTGRETGAANAFTVREGTAAAGTDVMTQPGAATVRQASDARVTLWAGTPAEQVLTSKSNTFAELLPGVAVTVTAVAATPVTITVGRNAEKTTESVKNLIAGLTDALAFISTRTVAVSSVDAEGKPYTSGGAFTGDRTVRDASQKLLAAASAPINGVSPSEYGITITKTGTMEFDADKFAAALAKDPVATQAAVAEIATRIGAATESISNKTTGTLTSRITGQETTIKSLKEEVTKWDDRLATRRANLERYYTAFEVSMGKLNAQMTWLTDQVNALNASKD</sequence>
<evidence type="ECO:0000259" key="7">
    <source>
        <dbReference type="Pfam" id="PF07195"/>
    </source>
</evidence>
<dbReference type="Proteomes" id="UP001549257">
    <property type="component" value="Unassembled WGS sequence"/>
</dbReference>
<gene>
    <name evidence="8" type="ORF">ABIE21_003527</name>
</gene>
<keyword evidence="8" id="KW-0282">Flagellum</keyword>
<feature type="domain" description="Flagellar hook-associated protein 2 N-terminal" evidence="6">
    <location>
        <begin position="9"/>
        <end position="104"/>
    </location>
</feature>
<feature type="domain" description="Flagellar hook-associated protein 2 C-terminal" evidence="7">
    <location>
        <begin position="225"/>
        <end position="435"/>
    </location>
</feature>
<keyword evidence="5" id="KW-0964">Secreted</keyword>
<dbReference type="Pfam" id="PF07195">
    <property type="entry name" value="FliD_C"/>
    <property type="match status" value="1"/>
</dbReference>
<evidence type="ECO:0000256" key="3">
    <source>
        <dbReference type="ARBA" id="ARBA00023054"/>
    </source>
</evidence>
<evidence type="ECO:0000256" key="2">
    <source>
        <dbReference type="ARBA" id="ARBA00011255"/>
    </source>
</evidence>
<keyword evidence="4 5" id="KW-0975">Bacterial flagellum</keyword>
<comment type="subunit">
    <text evidence="2 5">Homopentamer.</text>
</comment>
<dbReference type="InterPro" id="IPR040026">
    <property type="entry name" value="FliD"/>
</dbReference>
<dbReference type="PANTHER" id="PTHR30288">
    <property type="entry name" value="FLAGELLAR CAP/ASSEMBLY PROTEIN FLID"/>
    <property type="match status" value="1"/>
</dbReference>
<evidence type="ECO:0000256" key="4">
    <source>
        <dbReference type="ARBA" id="ARBA00023143"/>
    </source>
</evidence>
<protein>
    <recommendedName>
        <fullName evidence="5">Flagellar hook-associated protein 2</fullName>
        <shortName evidence="5">HAP2</shortName>
    </recommendedName>
    <alternativeName>
        <fullName evidence="5">Flagellar cap protein</fullName>
    </alternativeName>
</protein>
<dbReference type="PANTHER" id="PTHR30288:SF0">
    <property type="entry name" value="FLAGELLAR HOOK-ASSOCIATED PROTEIN 2"/>
    <property type="match status" value="1"/>
</dbReference>